<dbReference type="InterPro" id="IPR011049">
    <property type="entry name" value="Serralysin-like_metalloprot_C"/>
</dbReference>
<dbReference type="RefSeq" id="WP_222507802.1">
    <property type="nucleotide sequence ID" value="NZ_JAHVJA010000002.1"/>
</dbReference>
<dbReference type="InterPro" id="IPR036514">
    <property type="entry name" value="SGNH_hydro_sf"/>
</dbReference>
<dbReference type="InterPro" id="IPR050557">
    <property type="entry name" value="RTX_toxin/Mannuronan_C5-epim"/>
</dbReference>
<accession>A0ABS7ND85</accession>
<comment type="subcellular location">
    <subcellularLocation>
        <location evidence="1">Secreted</location>
    </subcellularLocation>
</comment>
<dbReference type="Pfam" id="PF00657">
    <property type="entry name" value="Lipase_GDSL"/>
    <property type="match status" value="1"/>
</dbReference>
<keyword evidence="2" id="KW-0964">Secreted</keyword>
<dbReference type="InterPro" id="IPR001343">
    <property type="entry name" value="Hemolysn_Ca-bd"/>
</dbReference>
<evidence type="ECO:0000313" key="3">
    <source>
        <dbReference type="EMBL" id="MBY6139157.1"/>
    </source>
</evidence>
<dbReference type="SUPFAM" id="SSF52266">
    <property type="entry name" value="SGNH hydrolase"/>
    <property type="match status" value="1"/>
</dbReference>
<proteinExistence type="predicted"/>
<gene>
    <name evidence="3" type="ORF">KUV26_06860</name>
</gene>
<dbReference type="Proteomes" id="UP000766629">
    <property type="component" value="Unassembled WGS sequence"/>
</dbReference>
<evidence type="ECO:0000256" key="1">
    <source>
        <dbReference type="ARBA" id="ARBA00004613"/>
    </source>
</evidence>
<dbReference type="SUPFAM" id="SSF51120">
    <property type="entry name" value="beta-Roll"/>
    <property type="match status" value="1"/>
</dbReference>
<dbReference type="EMBL" id="JAHVJA010000002">
    <property type="protein sequence ID" value="MBY6139157.1"/>
    <property type="molecule type" value="Genomic_DNA"/>
</dbReference>
<reference evidence="3 4" key="1">
    <citation type="submission" date="2021-06" db="EMBL/GenBank/DDBJ databases">
        <title>50 bacteria genomes isolated from Dapeng, Shenzhen, China.</title>
        <authorList>
            <person name="Zheng W."/>
            <person name="Yu S."/>
            <person name="Huang Y."/>
        </authorList>
    </citation>
    <scope>NUCLEOTIDE SEQUENCE [LARGE SCALE GENOMIC DNA]</scope>
    <source>
        <strain evidence="3 4">DP1N14-2</strain>
    </source>
</reference>
<keyword evidence="4" id="KW-1185">Reference proteome</keyword>
<dbReference type="InterPro" id="IPR001087">
    <property type="entry name" value="GDSL"/>
</dbReference>
<dbReference type="PANTHER" id="PTHR38340">
    <property type="entry name" value="S-LAYER PROTEIN"/>
    <property type="match status" value="1"/>
</dbReference>
<dbReference type="Pfam" id="PF00353">
    <property type="entry name" value="HemolysinCabind"/>
    <property type="match status" value="3"/>
</dbReference>
<evidence type="ECO:0000256" key="2">
    <source>
        <dbReference type="ARBA" id="ARBA00022525"/>
    </source>
</evidence>
<dbReference type="Gene3D" id="3.40.50.1110">
    <property type="entry name" value="SGNH hydrolase"/>
    <property type="match status" value="1"/>
</dbReference>
<organism evidence="3 4">
    <name type="scientific">Leisingera daeponensis</name>
    <dbReference type="NCBI Taxonomy" id="405746"/>
    <lineage>
        <taxon>Bacteria</taxon>
        <taxon>Pseudomonadati</taxon>
        <taxon>Pseudomonadota</taxon>
        <taxon>Alphaproteobacteria</taxon>
        <taxon>Rhodobacterales</taxon>
        <taxon>Roseobacteraceae</taxon>
        <taxon>Leisingera</taxon>
    </lineage>
</organism>
<dbReference type="Gene3D" id="2.150.10.10">
    <property type="entry name" value="Serralysin-like metalloprotease, C-terminal"/>
    <property type="match status" value="1"/>
</dbReference>
<protein>
    <submittedName>
        <fullName evidence="3">Hemolysin</fullName>
    </submittedName>
</protein>
<name>A0ABS7ND85_9RHOB</name>
<sequence>MTPFSRVYYFGDSLTDEGNAVDLLASAIEPFILLDLIASFGGFPSSGDLDRLRAEAKVAARQTIIDSFSEAGPEGAITNALTHASYAAALGGFEVVNYAVATATALGDSILQDLIDLEAQVADFTEDAAGGVPADSAAFFLIGGNDFIDLLDTVQEQQITTQADFLSLATPVIEGLIAQILSAARTAIGAGVGTVFLATQPADGFYPEFDTLSPVQAGFADLLVDTFNGRIAEAIAVLVAEGSDARAVDLFAVSQAITEDPAGFGLLADRTDYLIDGSAFGSDQVLAWDSIHPAETPHQIWGAYAEFVMGGGRTSLLDDRGTLLREGGAANAVFALGGDDTVNAGGGADVVIGGSGNDRVYGAKGKDILIGGSGNDTLNGGSQNDVISGGDGADLLRGAVGNDVIADGRGDDLVFGGAGDDTFVFTESALIGGGGPSQDVFRGGTGNDTLYLVLDDASYAAFKAGNANGVLSDLGITVFGIEAIHAIAGRGGIATAFDSFDWFVPADYWGVVSAPAANDDLLS</sequence>
<evidence type="ECO:0000313" key="4">
    <source>
        <dbReference type="Proteomes" id="UP000766629"/>
    </source>
</evidence>
<dbReference type="PANTHER" id="PTHR38340:SF1">
    <property type="entry name" value="S-LAYER PROTEIN"/>
    <property type="match status" value="1"/>
</dbReference>
<dbReference type="PRINTS" id="PR00313">
    <property type="entry name" value="CABNDNGRPT"/>
</dbReference>
<comment type="caution">
    <text evidence="3">The sequence shown here is derived from an EMBL/GenBank/DDBJ whole genome shotgun (WGS) entry which is preliminary data.</text>
</comment>